<evidence type="ECO:0000313" key="2">
    <source>
        <dbReference type="EMBL" id="KAK9901710.1"/>
    </source>
</evidence>
<comment type="caution">
    <text evidence="2">The sequence shown here is derived from an EMBL/GenBank/DDBJ whole genome shotgun (WGS) entry which is preliminary data.</text>
</comment>
<dbReference type="InterPro" id="IPR036514">
    <property type="entry name" value="SGNH_hydro_sf"/>
</dbReference>
<name>A0ABR2YBU5_9CHLO</name>
<protein>
    <recommendedName>
        <fullName evidence="4">SGNH hydrolase-type esterase domain-containing protein</fullName>
    </recommendedName>
</protein>
<feature type="signal peptide" evidence="1">
    <location>
        <begin position="1"/>
        <end position="26"/>
    </location>
</feature>
<sequence length="344" mass="37772">MSRGRFGLLVQALVIILVACVATTAAEPLGCDSRSICDYGVLPGVWKEQGTPQWELVSQCCKLRDLVGEALQAPADWNSTHDGEPAVRILIFGDSVERITLHDLCDQDQWDNWGHDQTLFHSCRRGRVLLSRQSMIGVHPDGPYHLGMTGSPFQRILNGFASHRSFTGHEPDAVMFSSILWDLQRWGHYEPDKIAGKELAPATLAEWSGQFLNVLRFMKENSPAAAVRLFKTTVPPLTKDCASSGDGRFQGACTVAEMGRKGHVLALNAVARGAAEAEGWATIDLSPVIGYLPEREYLRDMHHPSKQISLTALNILLNVVFSRLKANAGQATFVNQDIWGPGSS</sequence>
<reference evidence="2 3" key="1">
    <citation type="journal article" date="2024" name="Nat. Commun.">
        <title>Phylogenomics reveals the evolutionary origins of lichenization in chlorophyte algae.</title>
        <authorList>
            <person name="Puginier C."/>
            <person name="Libourel C."/>
            <person name="Otte J."/>
            <person name="Skaloud P."/>
            <person name="Haon M."/>
            <person name="Grisel S."/>
            <person name="Petersen M."/>
            <person name="Berrin J.G."/>
            <person name="Delaux P.M."/>
            <person name="Dal Grande F."/>
            <person name="Keller J."/>
        </authorList>
    </citation>
    <scope>NUCLEOTIDE SEQUENCE [LARGE SCALE GENOMIC DNA]</scope>
    <source>
        <strain evidence="2 3">SAG 216-7</strain>
    </source>
</reference>
<proteinExistence type="predicted"/>
<keyword evidence="1" id="KW-0732">Signal</keyword>
<dbReference type="PROSITE" id="PS51257">
    <property type="entry name" value="PROKAR_LIPOPROTEIN"/>
    <property type="match status" value="1"/>
</dbReference>
<accession>A0ABR2YBU5</accession>
<dbReference type="SUPFAM" id="SSF52266">
    <property type="entry name" value="SGNH hydrolase"/>
    <property type="match status" value="1"/>
</dbReference>
<dbReference type="EMBL" id="JALJOT010000017">
    <property type="protein sequence ID" value="KAK9901710.1"/>
    <property type="molecule type" value="Genomic_DNA"/>
</dbReference>
<feature type="chain" id="PRO_5045594893" description="SGNH hydrolase-type esterase domain-containing protein" evidence="1">
    <location>
        <begin position="27"/>
        <end position="344"/>
    </location>
</feature>
<keyword evidence="3" id="KW-1185">Reference proteome</keyword>
<organism evidence="2 3">
    <name type="scientific">Coccomyxa subellipsoidea</name>
    <dbReference type="NCBI Taxonomy" id="248742"/>
    <lineage>
        <taxon>Eukaryota</taxon>
        <taxon>Viridiplantae</taxon>
        <taxon>Chlorophyta</taxon>
        <taxon>core chlorophytes</taxon>
        <taxon>Trebouxiophyceae</taxon>
        <taxon>Trebouxiophyceae incertae sedis</taxon>
        <taxon>Coccomyxaceae</taxon>
        <taxon>Coccomyxa</taxon>
    </lineage>
</organism>
<evidence type="ECO:0000313" key="3">
    <source>
        <dbReference type="Proteomes" id="UP001491310"/>
    </source>
</evidence>
<evidence type="ECO:0008006" key="4">
    <source>
        <dbReference type="Google" id="ProtNLM"/>
    </source>
</evidence>
<dbReference type="Gene3D" id="3.40.50.1110">
    <property type="entry name" value="SGNH hydrolase"/>
    <property type="match status" value="1"/>
</dbReference>
<evidence type="ECO:0000256" key="1">
    <source>
        <dbReference type="SAM" id="SignalP"/>
    </source>
</evidence>
<gene>
    <name evidence="2" type="ORF">WJX75_009741</name>
</gene>
<dbReference type="Proteomes" id="UP001491310">
    <property type="component" value="Unassembled WGS sequence"/>
</dbReference>